<dbReference type="EMBL" id="BAABBR010000001">
    <property type="protein sequence ID" value="GAA4038049.1"/>
    <property type="molecule type" value="Genomic_DNA"/>
</dbReference>
<dbReference type="Proteomes" id="UP001424459">
    <property type="component" value="Unassembled WGS sequence"/>
</dbReference>
<accession>A0ABP7U8S8</accession>
<evidence type="ECO:0000259" key="1">
    <source>
        <dbReference type="Pfam" id="PF07411"/>
    </source>
</evidence>
<dbReference type="RefSeq" id="WP_344696789.1">
    <property type="nucleotide sequence ID" value="NZ_BAABBR010000001.1"/>
</dbReference>
<gene>
    <name evidence="2" type="ORF">GCM10022281_18430</name>
</gene>
<dbReference type="Gene3D" id="3.30.160.160">
    <property type="entry name" value="YegP-like"/>
    <property type="match status" value="1"/>
</dbReference>
<sequence length="58" mass="6933">MVFEIYLDTDERYRWHLRNRKGQVIAVAAEGYVELDEAMRSLVEVRDSDRAEIRHPAR</sequence>
<dbReference type="SUPFAM" id="SSF160113">
    <property type="entry name" value="YegP-like"/>
    <property type="match status" value="1"/>
</dbReference>
<feature type="domain" description="DUF1508" evidence="1">
    <location>
        <begin position="8"/>
        <end position="46"/>
    </location>
</feature>
<reference evidence="3" key="1">
    <citation type="journal article" date="2019" name="Int. J. Syst. Evol. Microbiol.">
        <title>The Global Catalogue of Microorganisms (GCM) 10K type strain sequencing project: providing services to taxonomists for standard genome sequencing and annotation.</title>
        <authorList>
            <consortium name="The Broad Institute Genomics Platform"/>
            <consortium name="The Broad Institute Genome Sequencing Center for Infectious Disease"/>
            <person name="Wu L."/>
            <person name="Ma J."/>
        </authorList>
    </citation>
    <scope>NUCLEOTIDE SEQUENCE [LARGE SCALE GENOMIC DNA]</scope>
    <source>
        <strain evidence="3">JCM 17564</strain>
    </source>
</reference>
<dbReference type="InterPro" id="IPR010879">
    <property type="entry name" value="DUF1508"/>
</dbReference>
<proteinExistence type="predicted"/>
<comment type="caution">
    <text evidence="2">The sequence shown here is derived from an EMBL/GenBank/DDBJ whole genome shotgun (WGS) entry which is preliminary data.</text>
</comment>
<dbReference type="InterPro" id="IPR036913">
    <property type="entry name" value="YegP-like_sf"/>
</dbReference>
<protein>
    <recommendedName>
        <fullName evidence="1">DUF1508 domain-containing protein</fullName>
    </recommendedName>
</protein>
<organism evidence="2 3">
    <name type="scientific">Sphingomonas rosea</name>
    <dbReference type="NCBI Taxonomy" id="335605"/>
    <lineage>
        <taxon>Bacteria</taxon>
        <taxon>Pseudomonadati</taxon>
        <taxon>Pseudomonadota</taxon>
        <taxon>Alphaproteobacteria</taxon>
        <taxon>Sphingomonadales</taxon>
        <taxon>Sphingomonadaceae</taxon>
        <taxon>Sphingomonas</taxon>
    </lineage>
</organism>
<evidence type="ECO:0000313" key="2">
    <source>
        <dbReference type="EMBL" id="GAA4038049.1"/>
    </source>
</evidence>
<evidence type="ECO:0000313" key="3">
    <source>
        <dbReference type="Proteomes" id="UP001424459"/>
    </source>
</evidence>
<name>A0ABP7U8S8_9SPHN</name>
<dbReference type="Pfam" id="PF07411">
    <property type="entry name" value="DUF1508"/>
    <property type="match status" value="1"/>
</dbReference>
<keyword evidence="3" id="KW-1185">Reference proteome</keyword>